<accession>M1ALB9</accession>
<evidence type="ECO:0000313" key="3">
    <source>
        <dbReference type="Proteomes" id="UP000011115"/>
    </source>
</evidence>
<dbReference type="EnsemblPlants" id="PGSC0003DMT400025347">
    <property type="protein sequence ID" value="PGSC0003DMT400025347"/>
    <property type="gene ID" value="PGSC0003DMG400009786"/>
</dbReference>
<reference evidence="3" key="1">
    <citation type="journal article" date="2011" name="Nature">
        <title>Genome sequence and analysis of the tuber crop potato.</title>
        <authorList>
            <consortium name="The Potato Genome Sequencing Consortium"/>
        </authorList>
    </citation>
    <scope>NUCLEOTIDE SEQUENCE [LARGE SCALE GENOMIC DNA]</scope>
    <source>
        <strain evidence="3">cv. DM1-3 516 R44</strain>
    </source>
</reference>
<feature type="region of interest" description="Disordered" evidence="1">
    <location>
        <begin position="148"/>
        <end position="168"/>
    </location>
</feature>
<dbReference type="Gramene" id="PGSC0003DMT400025347">
    <property type="protein sequence ID" value="PGSC0003DMT400025347"/>
    <property type="gene ID" value="PGSC0003DMG400009786"/>
</dbReference>
<keyword evidence="3" id="KW-1185">Reference proteome</keyword>
<dbReference type="PaxDb" id="4113-PGSC0003DMT400025347"/>
<dbReference type="AlphaFoldDB" id="M1ALB9"/>
<evidence type="ECO:0000313" key="2">
    <source>
        <dbReference type="EnsemblPlants" id="PGSC0003DMT400025347"/>
    </source>
</evidence>
<protein>
    <submittedName>
        <fullName evidence="2">Uncharacterized protein</fullName>
    </submittedName>
</protein>
<dbReference type="Proteomes" id="UP000011115">
    <property type="component" value="Unassembled WGS sequence"/>
</dbReference>
<dbReference type="HOGENOM" id="CLU_1589332_0_0_1"/>
<dbReference type="InParanoid" id="M1ALB9"/>
<sequence>MAKNRNKKRNGLAAMDVSTDQTVMDAQAMDTSESAAPAIVFECGKYRLASECSSWRITDQLVVIGSSWVQHERVNPRPFTTHSTRESEWANAKAVLKCSNSVFERNWVDSGFECGKCRLASECSSWRITDQVGDDDIVRRLDPQITEGPVKAGGVNNHSACHRVSRRT</sequence>
<name>M1ALB9_SOLTU</name>
<organism evidence="2 3">
    <name type="scientific">Solanum tuberosum</name>
    <name type="common">Potato</name>
    <dbReference type="NCBI Taxonomy" id="4113"/>
    <lineage>
        <taxon>Eukaryota</taxon>
        <taxon>Viridiplantae</taxon>
        <taxon>Streptophyta</taxon>
        <taxon>Embryophyta</taxon>
        <taxon>Tracheophyta</taxon>
        <taxon>Spermatophyta</taxon>
        <taxon>Magnoliopsida</taxon>
        <taxon>eudicotyledons</taxon>
        <taxon>Gunneridae</taxon>
        <taxon>Pentapetalae</taxon>
        <taxon>asterids</taxon>
        <taxon>lamiids</taxon>
        <taxon>Solanales</taxon>
        <taxon>Solanaceae</taxon>
        <taxon>Solanoideae</taxon>
        <taxon>Solaneae</taxon>
        <taxon>Solanum</taxon>
    </lineage>
</organism>
<dbReference type="STRING" id="4113.M1ALB9"/>
<evidence type="ECO:0000256" key="1">
    <source>
        <dbReference type="SAM" id="MobiDB-lite"/>
    </source>
</evidence>
<proteinExistence type="predicted"/>
<reference evidence="2" key="2">
    <citation type="submission" date="2015-06" db="UniProtKB">
        <authorList>
            <consortium name="EnsemblPlants"/>
        </authorList>
    </citation>
    <scope>IDENTIFICATION</scope>
    <source>
        <strain evidence="2">DM1-3 516 R44</strain>
    </source>
</reference>